<dbReference type="PRINTS" id="PR01550">
    <property type="entry name" value="TOP6AFAMILY"/>
</dbReference>
<evidence type="ECO:0000256" key="4">
    <source>
        <dbReference type="ARBA" id="ARBA00020984"/>
    </source>
</evidence>
<organism evidence="13">
    <name type="scientific">Aureococcus anophagefferens</name>
    <name type="common">Harmful bloom alga</name>
    <dbReference type="NCBI Taxonomy" id="44056"/>
    <lineage>
        <taxon>Eukaryota</taxon>
        <taxon>Sar</taxon>
        <taxon>Stramenopiles</taxon>
        <taxon>Ochrophyta</taxon>
        <taxon>Pelagophyceae</taxon>
        <taxon>Pelagomonadales</taxon>
        <taxon>Pelagomonadaceae</taxon>
        <taxon>Aureococcus</taxon>
    </lineage>
</organism>
<comment type="subcellular location">
    <subcellularLocation>
        <location evidence="2">Golgi apparatus membrane</location>
        <topology evidence="2">Peripheral membrane protein</topology>
    </subcellularLocation>
    <subcellularLocation>
        <location evidence="1">Nucleus</location>
    </subcellularLocation>
</comment>
<dbReference type="PANTHER" id="PTHR21443:SF0">
    <property type="entry name" value="CONSERVED OLIGOMERIC GOLGI COMPLEX SUBUNIT 7"/>
    <property type="match status" value="1"/>
</dbReference>
<dbReference type="OMA" id="IPQLSVW"/>
<evidence type="ECO:0000256" key="6">
    <source>
        <dbReference type="ARBA" id="ARBA00022927"/>
    </source>
</evidence>
<keyword evidence="5" id="KW-0813">Transport</keyword>
<dbReference type="GeneID" id="20223435"/>
<dbReference type="KEGG" id="aaf:AURANDRAFT_61362"/>
<dbReference type="Proteomes" id="UP000002729">
    <property type="component" value="Unassembled WGS sequence"/>
</dbReference>
<keyword evidence="13" id="KW-1185">Reference proteome</keyword>
<dbReference type="InterPro" id="IPR034136">
    <property type="entry name" value="TOPRIM_Topo6A/Spo11"/>
</dbReference>
<comment type="similarity">
    <text evidence="3">Belongs to the COG7 family.</text>
</comment>
<dbReference type="GO" id="GO:0003677">
    <property type="term" value="F:DNA binding"/>
    <property type="evidence" value="ECO:0007669"/>
    <property type="project" value="InterPro"/>
</dbReference>
<gene>
    <name evidence="12" type="ORF">AURANDRAFT_61362</name>
</gene>
<feature type="domain" description="Topoisomerase 6 subunit A/Spo11 TOPRIM" evidence="11">
    <location>
        <begin position="21"/>
        <end position="174"/>
    </location>
</feature>
<dbReference type="Pfam" id="PF21180">
    <property type="entry name" value="TOP6A-Spo11_Toprim"/>
    <property type="match status" value="1"/>
</dbReference>
<dbReference type="CDD" id="cd00223">
    <property type="entry name" value="TOPRIM_TopoIIB_SPO"/>
    <property type="match status" value="1"/>
</dbReference>
<evidence type="ECO:0000313" key="13">
    <source>
        <dbReference type="Proteomes" id="UP000002729"/>
    </source>
</evidence>
<dbReference type="GO" id="GO:0005694">
    <property type="term" value="C:chromosome"/>
    <property type="evidence" value="ECO:0007669"/>
    <property type="project" value="InterPro"/>
</dbReference>
<dbReference type="OrthoDB" id="5377392at2759"/>
<accession>F0XY35</accession>
<evidence type="ECO:0000256" key="8">
    <source>
        <dbReference type="ARBA" id="ARBA00023136"/>
    </source>
</evidence>
<dbReference type="Gene3D" id="3.40.1360.10">
    <property type="match status" value="1"/>
</dbReference>
<dbReference type="InterPro" id="IPR019335">
    <property type="entry name" value="COG7"/>
</dbReference>
<keyword evidence="8" id="KW-0472">Membrane</keyword>
<dbReference type="GO" id="GO:0042138">
    <property type="term" value="P:meiotic DNA double-strand break formation"/>
    <property type="evidence" value="ECO:0007669"/>
    <property type="project" value="InterPro"/>
</dbReference>
<dbReference type="GO" id="GO:0003918">
    <property type="term" value="F:DNA topoisomerase type II (double strand cut, ATP-hydrolyzing) activity"/>
    <property type="evidence" value="ECO:0007669"/>
    <property type="project" value="InterPro"/>
</dbReference>
<evidence type="ECO:0000256" key="9">
    <source>
        <dbReference type="ARBA" id="ARBA00023242"/>
    </source>
</evidence>
<dbReference type="SUPFAM" id="SSF56726">
    <property type="entry name" value="DNA topoisomerase IV, alpha subunit"/>
    <property type="match status" value="1"/>
</dbReference>
<evidence type="ECO:0000259" key="11">
    <source>
        <dbReference type="Pfam" id="PF21180"/>
    </source>
</evidence>
<sequence>MIQHDWMSDGAREVESDARCVVVVEKDGIFRRLVEDRFFERYPCVLVTGMGVPDIATRALVHKLRGSLDVPVYGLVDWNSWGVGVLLCYKVGSARLGLEAVRYTVDVKWIGLRSSQVDRLELPASCRQPLTDRDRRRAEGLLAHPWVATKPAWQRELRRQLDLGSKCELEALFAGGDLDAVGAFIETAITTQDYLEPHGAAHRPHAHNRKRAMEDLEEEQDVTAWVNGVLSEASADGASVDAKISSVSMKLQIMAADLNDELEGHMEELIEAAPRALGDVGSVSRALAAVDEELAAVQRRVDGASRGGREVRTLDELDRLKTHLEAVGATLREAASWQAAARRAAASLDAFLNRGAEAREPWDAAAGDVAAQLATMGDSERILRKLPDADDRRSTLDGLRDDFEHALRPRVAAALAAPDVSGEALRPLVALYERLGLGEALRRDYAAARPGAARKRWFARTAADDAGLDLAPWLGAFLDDLLRDLEAEKAAAGAAFGEAHAPGVAALVAAETLKPLAESFRGKLDAAADRGPGGLEDCAAAHAACGVFLENLEQTLGLPAQSPLLGDVAFAVGGAPFAGFGEMGSDGATRYGALERRRFAAAVAVGAADCRAALDALPADGLLPAAAFEAALDRARKLLDAALADDCRAALGRCAALTGGLDGAGCAAAVRDATRDAALALAAVFGDLRGHLANGLPRDASLLADCWAYARRAFVALELAGLAERASREWLAVANRTFALWRSDVAADAGRGRDAAFSEDEGLARVPPLARRAVAAPAKAAHARRRRAEASPLDRVAVDRALDDLAAEASALAFECAFAPVRSALRRVSATRLGGDALKDKAAPYYCRAAVWAGNDDADPAPSDYATVVGEHLMGALRHLEPFLESPAVADAAAVHVDAGGRLTDVREWERIGDVLDADRLGLRALAAGEPLAGAHLGGDALAESSAPPEDADAAARFCSEWLHRLVKATAGALAEELLRVGRVDANGFRQLKADVNYLRNVAKALAVPDHAFLAHLDAVATAAYEGRLPELLLRPMAQTPAAAALASLEAALRAKLDAPVEAAVEAAVDDGAEAPPADEAPPEDH</sequence>
<dbReference type="RefSeq" id="XP_009033306.1">
    <property type="nucleotide sequence ID" value="XM_009035058.1"/>
</dbReference>
<evidence type="ECO:0000256" key="10">
    <source>
        <dbReference type="ARBA" id="ARBA00031345"/>
    </source>
</evidence>
<dbReference type="AlphaFoldDB" id="F0XY35"/>
<dbReference type="InterPro" id="IPR036078">
    <property type="entry name" value="Spo11/TopoVI_A_sf"/>
</dbReference>
<dbReference type="GO" id="GO:0017119">
    <property type="term" value="C:Golgi transport complex"/>
    <property type="evidence" value="ECO:0007669"/>
    <property type="project" value="InterPro"/>
</dbReference>
<dbReference type="GO" id="GO:0006886">
    <property type="term" value="P:intracellular protein transport"/>
    <property type="evidence" value="ECO:0007669"/>
    <property type="project" value="InterPro"/>
</dbReference>
<dbReference type="Pfam" id="PF10191">
    <property type="entry name" value="COG7"/>
    <property type="match status" value="1"/>
</dbReference>
<evidence type="ECO:0000256" key="1">
    <source>
        <dbReference type="ARBA" id="ARBA00004123"/>
    </source>
</evidence>
<evidence type="ECO:0000256" key="7">
    <source>
        <dbReference type="ARBA" id="ARBA00023034"/>
    </source>
</evidence>
<dbReference type="eggNOG" id="KOG4182">
    <property type="taxonomic scope" value="Eukaryota"/>
</dbReference>
<dbReference type="GO" id="GO:0006890">
    <property type="term" value="P:retrograde vesicle-mediated transport, Golgi to endoplasmic reticulum"/>
    <property type="evidence" value="ECO:0007669"/>
    <property type="project" value="TreeGrafter"/>
</dbReference>
<evidence type="ECO:0000256" key="2">
    <source>
        <dbReference type="ARBA" id="ARBA00004395"/>
    </source>
</evidence>
<protein>
    <recommendedName>
        <fullName evidence="4">Conserved oligomeric Golgi complex subunit 7</fullName>
    </recommendedName>
    <alternativeName>
        <fullName evidence="10">Component of oligomeric Golgi complex 7</fullName>
    </alternativeName>
</protein>
<keyword evidence="9" id="KW-0539">Nucleus</keyword>
<dbReference type="InterPro" id="IPR002815">
    <property type="entry name" value="Spo11/TopoVI_A"/>
</dbReference>
<reference evidence="12 13" key="1">
    <citation type="journal article" date="2011" name="Proc. Natl. Acad. Sci. U.S.A.">
        <title>Niche of harmful alga Aureococcus anophagefferens revealed through ecogenomics.</title>
        <authorList>
            <person name="Gobler C.J."/>
            <person name="Berry D.L."/>
            <person name="Dyhrman S.T."/>
            <person name="Wilhelm S.W."/>
            <person name="Salamov A."/>
            <person name="Lobanov A.V."/>
            <person name="Zhang Y."/>
            <person name="Collier J.L."/>
            <person name="Wurch L.L."/>
            <person name="Kustka A.B."/>
            <person name="Dill B.D."/>
            <person name="Shah M."/>
            <person name="VerBerkmoes N.C."/>
            <person name="Kuo A."/>
            <person name="Terry A."/>
            <person name="Pangilinan J."/>
            <person name="Lindquist E.A."/>
            <person name="Lucas S."/>
            <person name="Paulsen I.T."/>
            <person name="Hattenrath-Lehmann T.K."/>
            <person name="Talmage S.C."/>
            <person name="Walker E.A."/>
            <person name="Koch F."/>
            <person name="Burson A.M."/>
            <person name="Marcoval M.A."/>
            <person name="Tang Y.Z."/>
            <person name="Lecleir G.R."/>
            <person name="Coyne K.J."/>
            <person name="Berg G.M."/>
            <person name="Bertrand E.M."/>
            <person name="Saito M.A."/>
            <person name="Gladyshev V.N."/>
            <person name="Grigoriev I.V."/>
        </authorList>
    </citation>
    <scope>NUCLEOTIDE SEQUENCE [LARGE SCALE GENOMIC DNA]</scope>
    <source>
        <strain evidence="13">CCMP 1984</strain>
    </source>
</reference>
<dbReference type="GO" id="GO:0000139">
    <property type="term" value="C:Golgi membrane"/>
    <property type="evidence" value="ECO:0007669"/>
    <property type="project" value="UniProtKB-SubCell"/>
</dbReference>
<dbReference type="EMBL" id="GL833121">
    <property type="protein sequence ID" value="EGB12236.1"/>
    <property type="molecule type" value="Genomic_DNA"/>
</dbReference>
<evidence type="ECO:0000256" key="3">
    <source>
        <dbReference type="ARBA" id="ARBA00005831"/>
    </source>
</evidence>
<dbReference type="GO" id="GO:0007030">
    <property type="term" value="P:Golgi organization"/>
    <property type="evidence" value="ECO:0007669"/>
    <property type="project" value="TreeGrafter"/>
</dbReference>
<dbReference type="GO" id="GO:0005634">
    <property type="term" value="C:nucleus"/>
    <property type="evidence" value="ECO:0007669"/>
    <property type="project" value="UniProtKB-SubCell"/>
</dbReference>
<evidence type="ECO:0000313" key="12">
    <source>
        <dbReference type="EMBL" id="EGB12236.1"/>
    </source>
</evidence>
<dbReference type="PANTHER" id="PTHR21443">
    <property type="entry name" value="CONSERVED OLIGOMERIC GOLGI COMPLEX COMPONENT 7"/>
    <property type="match status" value="1"/>
</dbReference>
<dbReference type="PRINTS" id="PR01551">
    <property type="entry name" value="SPO11HOMOLOG"/>
</dbReference>
<name>F0XY35_AURAN</name>
<dbReference type="InParanoid" id="F0XY35"/>
<dbReference type="InterPro" id="IPR013048">
    <property type="entry name" value="Meiotic_Spo11"/>
</dbReference>
<proteinExistence type="inferred from homology"/>
<keyword evidence="7" id="KW-0333">Golgi apparatus</keyword>
<evidence type="ECO:0000256" key="5">
    <source>
        <dbReference type="ARBA" id="ARBA00022448"/>
    </source>
</evidence>
<keyword evidence="6" id="KW-0653">Protein transport</keyword>
<dbReference type="eggNOG" id="KOG2795">
    <property type="taxonomic scope" value="Eukaryota"/>
</dbReference>